<evidence type="ECO:0000313" key="3">
    <source>
        <dbReference type="Proteomes" id="UP000887159"/>
    </source>
</evidence>
<sequence length="78" mass="8997">MFSENGGRFGDYLERTYSYLMTIKPTSVEPEREFSLAGQFVTKVRSRLSDETLDELTVERRLSEYIGTGDNSDMRLFG</sequence>
<organism evidence="2 3">
    <name type="scientific">Trichonephila clavipes</name>
    <name type="common">Golden silk orbweaver</name>
    <name type="synonym">Nephila clavipes</name>
    <dbReference type="NCBI Taxonomy" id="2585209"/>
    <lineage>
        <taxon>Eukaryota</taxon>
        <taxon>Metazoa</taxon>
        <taxon>Ecdysozoa</taxon>
        <taxon>Arthropoda</taxon>
        <taxon>Chelicerata</taxon>
        <taxon>Arachnida</taxon>
        <taxon>Araneae</taxon>
        <taxon>Araneomorphae</taxon>
        <taxon>Entelegynae</taxon>
        <taxon>Araneoidea</taxon>
        <taxon>Nephilidae</taxon>
        <taxon>Trichonephila</taxon>
    </lineage>
</organism>
<dbReference type="GO" id="GO:0046983">
    <property type="term" value="F:protein dimerization activity"/>
    <property type="evidence" value="ECO:0007669"/>
    <property type="project" value="InterPro"/>
</dbReference>
<accession>A0A8X6VER5</accession>
<name>A0A8X6VER5_TRICX</name>
<comment type="caution">
    <text evidence="2">The sequence shown here is derived from an EMBL/GenBank/DDBJ whole genome shotgun (WGS) entry which is preliminary data.</text>
</comment>
<evidence type="ECO:0000259" key="1">
    <source>
        <dbReference type="Pfam" id="PF05699"/>
    </source>
</evidence>
<dbReference type="InterPro" id="IPR008906">
    <property type="entry name" value="HATC_C_dom"/>
</dbReference>
<evidence type="ECO:0000313" key="2">
    <source>
        <dbReference type="EMBL" id="GFY03380.1"/>
    </source>
</evidence>
<reference evidence="2" key="1">
    <citation type="submission" date="2020-08" db="EMBL/GenBank/DDBJ databases">
        <title>Multicomponent nature underlies the extraordinary mechanical properties of spider dragline silk.</title>
        <authorList>
            <person name="Kono N."/>
            <person name="Nakamura H."/>
            <person name="Mori M."/>
            <person name="Yoshida Y."/>
            <person name="Ohtoshi R."/>
            <person name="Malay A.D."/>
            <person name="Moran D.A.P."/>
            <person name="Tomita M."/>
            <person name="Numata K."/>
            <person name="Arakawa K."/>
        </authorList>
    </citation>
    <scope>NUCLEOTIDE SEQUENCE</scope>
</reference>
<keyword evidence="3" id="KW-1185">Reference proteome</keyword>
<dbReference type="AlphaFoldDB" id="A0A8X6VER5"/>
<dbReference type="Proteomes" id="UP000887159">
    <property type="component" value="Unassembled WGS sequence"/>
</dbReference>
<gene>
    <name evidence="2" type="ORF">TNCV_1173381</name>
</gene>
<dbReference type="Pfam" id="PF05699">
    <property type="entry name" value="Dimer_Tnp_hAT"/>
    <property type="match status" value="1"/>
</dbReference>
<feature type="domain" description="HAT C-terminal dimerisation" evidence="1">
    <location>
        <begin position="13"/>
        <end position="57"/>
    </location>
</feature>
<proteinExistence type="predicted"/>
<dbReference type="EMBL" id="BMAU01021236">
    <property type="protein sequence ID" value="GFY03380.1"/>
    <property type="molecule type" value="Genomic_DNA"/>
</dbReference>
<protein>
    <recommendedName>
        <fullName evidence="1">HAT C-terminal dimerisation domain-containing protein</fullName>
    </recommendedName>
</protein>